<feature type="compositionally biased region" description="Low complexity" evidence="1">
    <location>
        <begin position="181"/>
        <end position="190"/>
    </location>
</feature>
<name>A0A6A6A970_9PLEO</name>
<feature type="region of interest" description="Disordered" evidence="1">
    <location>
        <begin position="122"/>
        <end position="226"/>
    </location>
</feature>
<evidence type="ECO:0000313" key="3">
    <source>
        <dbReference type="Proteomes" id="UP000799771"/>
    </source>
</evidence>
<sequence length="226" mass="24140">MTTRASSPHSLNLPQAVGTGSSRAELQRSLATAFVPFIPNNTVAAGTNDVTLRAETWFFSSLFLTPPRQASEETPSPANYPHILNMAVSVFTNSVQTPSNNDVHYSAQFRFNSFRSRKLESTYLPPKQTPPAPPPVFPDPNLTTPQPSPSCHIQIHTPNHNTLHSTVQPRKQPHNKFFARSSSSSSSSSSQAGDSGARAGGQEASGERIGAVAKGGGGMRVDCVEG</sequence>
<accession>A0A6A6A970</accession>
<dbReference type="RefSeq" id="XP_033522122.1">
    <property type="nucleotide sequence ID" value="XM_033670650.1"/>
</dbReference>
<feature type="compositionally biased region" description="Polar residues" evidence="1">
    <location>
        <begin position="141"/>
        <end position="169"/>
    </location>
</feature>
<proteinExistence type="predicted"/>
<keyword evidence="3" id="KW-1185">Reference proteome</keyword>
<evidence type="ECO:0000313" key="2">
    <source>
        <dbReference type="EMBL" id="KAF2127733.1"/>
    </source>
</evidence>
<dbReference type="Proteomes" id="UP000799771">
    <property type="component" value="Unassembled WGS sequence"/>
</dbReference>
<organism evidence="2 3">
    <name type="scientific">Dothidotthia symphoricarpi CBS 119687</name>
    <dbReference type="NCBI Taxonomy" id="1392245"/>
    <lineage>
        <taxon>Eukaryota</taxon>
        <taxon>Fungi</taxon>
        <taxon>Dikarya</taxon>
        <taxon>Ascomycota</taxon>
        <taxon>Pezizomycotina</taxon>
        <taxon>Dothideomycetes</taxon>
        <taxon>Pleosporomycetidae</taxon>
        <taxon>Pleosporales</taxon>
        <taxon>Dothidotthiaceae</taxon>
        <taxon>Dothidotthia</taxon>
    </lineage>
</organism>
<dbReference type="EMBL" id="ML977510">
    <property type="protein sequence ID" value="KAF2127733.1"/>
    <property type="molecule type" value="Genomic_DNA"/>
</dbReference>
<protein>
    <submittedName>
        <fullName evidence="2">Uncharacterized protein</fullName>
    </submittedName>
</protein>
<feature type="compositionally biased region" description="Pro residues" evidence="1">
    <location>
        <begin position="127"/>
        <end position="138"/>
    </location>
</feature>
<dbReference type="GeneID" id="54411082"/>
<gene>
    <name evidence="2" type="ORF">P153DRAFT_387466</name>
</gene>
<reference evidence="2" key="1">
    <citation type="journal article" date="2020" name="Stud. Mycol.">
        <title>101 Dothideomycetes genomes: a test case for predicting lifestyles and emergence of pathogens.</title>
        <authorList>
            <person name="Haridas S."/>
            <person name="Albert R."/>
            <person name="Binder M."/>
            <person name="Bloem J."/>
            <person name="Labutti K."/>
            <person name="Salamov A."/>
            <person name="Andreopoulos B."/>
            <person name="Baker S."/>
            <person name="Barry K."/>
            <person name="Bills G."/>
            <person name="Bluhm B."/>
            <person name="Cannon C."/>
            <person name="Castanera R."/>
            <person name="Culley D."/>
            <person name="Daum C."/>
            <person name="Ezra D."/>
            <person name="Gonzalez J."/>
            <person name="Henrissat B."/>
            <person name="Kuo A."/>
            <person name="Liang C."/>
            <person name="Lipzen A."/>
            <person name="Lutzoni F."/>
            <person name="Magnuson J."/>
            <person name="Mondo S."/>
            <person name="Nolan M."/>
            <person name="Ohm R."/>
            <person name="Pangilinan J."/>
            <person name="Park H.-J."/>
            <person name="Ramirez L."/>
            <person name="Alfaro M."/>
            <person name="Sun H."/>
            <person name="Tritt A."/>
            <person name="Yoshinaga Y."/>
            <person name="Zwiers L.-H."/>
            <person name="Turgeon B."/>
            <person name="Goodwin S."/>
            <person name="Spatafora J."/>
            <person name="Crous P."/>
            <person name="Grigoriev I."/>
        </authorList>
    </citation>
    <scope>NUCLEOTIDE SEQUENCE</scope>
    <source>
        <strain evidence="2">CBS 119687</strain>
    </source>
</reference>
<evidence type="ECO:0000256" key="1">
    <source>
        <dbReference type="SAM" id="MobiDB-lite"/>
    </source>
</evidence>
<dbReference type="AlphaFoldDB" id="A0A6A6A970"/>